<dbReference type="Pfam" id="PF00650">
    <property type="entry name" value="CRAL_TRIO"/>
    <property type="match status" value="1"/>
</dbReference>
<dbReference type="RefSeq" id="XP_014253160.1">
    <property type="nucleotide sequence ID" value="XM_014397674.2"/>
</dbReference>
<dbReference type="GO" id="GO:1902936">
    <property type="term" value="F:phosphatidylinositol bisphosphate binding"/>
    <property type="evidence" value="ECO:0007669"/>
    <property type="project" value="TreeGrafter"/>
</dbReference>
<dbReference type="SMART" id="SM00516">
    <property type="entry name" value="SEC14"/>
    <property type="match status" value="1"/>
</dbReference>
<protein>
    <recommendedName>
        <fullName evidence="1">CRAL-TRIO domain-containing protein</fullName>
    </recommendedName>
</protein>
<dbReference type="Gene3D" id="1.10.8.20">
    <property type="entry name" value="N-terminal domain of phosphatidylinositol transfer protein sec14p"/>
    <property type="match status" value="1"/>
</dbReference>
<dbReference type="OrthoDB" id="1434354at2759"/>
<accession>A0A8I6RVL2</accession>
<dbReference type="InterPro" id="IPR001251">
    <property type="entry name" value="CRAL-TRIO_dom"/>
</dbReference>
<dbReference type="InterPro" id="IPR036865">
    <property type="entry name" value="CRAL-TRIO_dom_sf"/>
</dbReference>
<dbReference type="InterPro" id="IPR036273">
    <property type="entry name" value="CRAL/TRIO_N_dom_sf"/>
</dbReference>
<organism evidence="2 3">
    <name type="scientific">Cimex lectularius</name>
    <name type="common">Bed bug</name>
    <name type="synonym">Acanthia lectularia</name>
    <dbReference type="NCBI Taxonomy" id="79782"/>
    <lineage>
        <taxon>Eukaryota</taxon>
        <taxon>Metazoa</taxon>
        <taxon>Ecdysozoa</taxon>
        <taxon>Arthropoda</taxon>
        <taxon>Hexapoda</taxon>
        <taxon>Insecta</taxon>
        <taxon>Pterygota</taxon>
        <taxon>Neoptera</taxon>
        <taxon>Paraneoptera</taxon>
        <taxon>Hemiptera</taxon>
        <taxon>Heteroptera</taxon>
        <taxon>Panheteroptera</taxon>
        <taxon>Cimicomorpha</taxon>
        <taxon>Cimicidae</taxon>
        <taxon>Cimex</taxon>
    </lineage>
</organism>
<dbReference type="PROSITE" id="PS50191">
    <property type="entry name" value="CRAL_TRIO"/>
    <property type="match status" value="1"/>
</dbReference>
<sequence>MMEPIVTADDKKTVMEELRALVKSETKLNIGDDEKILLRYLHYSNFDAEKAFAKMKTVYKLKLDNMQWFATSVFTDRQRMALTQDVHCLLKDRDQLGRRVYLLRLGNVAIGKVEPWENFQTDDLWLELAMDEQEAWENGLVYIFDLQGLSWKYLRYFTPHNCKVASAKAEGIPVRKMEYHVVNSSFLLNSLVTIVFPFLSGSTKENIHFHKSNWSSLHKYVTPDILPVEYGGKLPSLNYDELRNYLYEGEDRLKELVTYGYEK</sequence>
<dbReference type="PANTHER" id="PTHR10174:SF226">
    <property type="entry name" value="CLAVESIN-1-LIKE PROTEIN"/>
    <property type="match status" value="1"/>
</dbReference>
<dbReference type="OMA" id="AYYDFKL"/>
<reference evidence="2" key="1">
    <citation type="submission" date="2022-01" db="UniProtKB">
        <authorList>
            <consortium name="EnsemblMetazoa"/>
        </authorList>
    </citation>
    <scope>IDENTIFICATION</scope>
</reference>
<dbReference type="SUPFAM" id="SSF46938">
    <property type="entry name" value="CRAL/TRIO N-terminal domain"/>
    <property type="match status" value="1"/>
</dbReference>
<dbReference type="PANTHER" id="PTHR10174">
    <property type="entry name" value="ALPHA-TOCOPHEROL TRANSFER PROTEIN-RELATED"/>
    <property type="match status" value="1"/>
</dbReference>
<dbReference type="CDD" id="cd00170">
    <property type="entry name" value="SEC14"/>
    <property type="match status" value="1"/>
</dbReference>
<dbReference type="AlphaFoldDB" id="A0A8I6RVL2"/>
<dbReference type="KEGG" id="clec:106668700"/>
<evidence type="ECO:0000313" key="3">
    <source>
        <dbReference type="Proteomes" id="UP000494040"/>
    </source>
</evidence>
<dbReference type="Gene3D" id="1.20.5.1200">
    <property type="entry name" value="Alpha-tocopherol transfer"/>
    <property type="match status" value="1"/>
</dbReference>
<evidence type="ECO:0000259" key="1">
    <source>
        <dbReference type="PROSITE" id="PS50191"/>
    </source>
</evidence>
<name>A0A8I6RVL2_CIMLE</name>
<feature type="domain" description="CRAL-TRIO" evidence="1">
    <location>
        <begin position="89"/>
        <end position="238"/>
    </location>
</feature>
<keyword evidence="3" id="KW-1185">Reference proteome</keyword>
<dbReference type="GeneID" id="106668700"/>
<dbReference type="Gene3D" id="3.40.525.10">
    <property type="entry name" value="CRAL-TRIO lipid binding domain"/>
    <property type="match status" value="1"/>
</dbReference>
<dbReference type="Proteomes" id="UP000494040">
    <property type="component" value="Unassembled WGS sequence"/>
</dbReference>
<dbReference type="PRINTS" id="PR00180">
    <property type="entry name" value="CRETINALDHBP"/>
</dbReference>
<dbReference type="SUPFAM" id="SSF52087">
    <property type="entry name" value="CRAL/TRIO domain"/>
    <property type="match status" value="1"/>
</dbReference>
<proteinExistence type="predicted"/>
<evidence type="ECO:0000313" key="2">
    <source>
        <dbReference type="EnsemblMetazoa" id="XP_014253160.1"/>
    </source>
</evidence>
<dbReference type="EnsemblMetazoa" id="XM_014397674.2">
    <property type="protein sequence ID" value="XP_014253160.1"/>
    <property type="gene ID" value="LOC106668700"/>
</dbReference>
<dbReference type="GO" id="GO:0016020">
    <property type="term" value="C:membrane"/>
    <property type="evidence" value="ECO:0007669"/>
    <property type="project" value="TreeGrafter"/>
</dbReference>